<evidence type="ECO:0000256" key="5">
    <source>
        <dbReference type="ARBA" id="ARBA00022519"/>
    </source>
</evidence>
<dbReference type="Gene3D" id="1.20.1740.10">
    <property type="entry name" value="Amino acid/polyamine transporter I"/>
    <property type="match status" value="1"/>
</dbReference>
<accession>A0ABP7BRN8</accession>
<evidence type="ECO:0000256" key="9">
    <source>
        <dbReference type="ARBA" id="ARBA00023136"/>
    </source>
</evidence>
<feature type="transmembrane region" description="Helical" evidence="11">
    <location>
        <begin position="272"/>
        <end position="293"/>
    </location>
</feature>
<dbReference type="PANTHER" id="PTHR43495">
    <property type="entry name" value="GABA PERMEASE"/>
    <property type="match status" value="1"/>
</dbReference>
<feature type="transmembrane region" description="Helical" evidence="11">
    <location>
        <begin position="73"/>
        <end position="95"/>
    </location>
</feature>
<feature type="transmembrane region" description="Helical" evidence="11">
    <location>
        <begin position="459"/>
        <end position="478"/>
    </location>
</feature>
<keyword evidence="4" id="KW-1003">Cell membrane</keyword>
<keyword evidence="14" id="KW-1185">Reference proteome</keyword>
<gene>
    <name evidence="13" type="ORF">GCM10023081_03410</name>
</gene>
<comment type="subcellular location">
    <subcellularLocation>
        <location evidence="1">Cell inner membrane</location>
        <topology evidence="1">Multi-pass membrane protein</topology>
    </subcellularLocation>
</comment>
<dbReference type="Proteomes" id="UP001500752">
    <property type="component" value="Unassembled WGS sequence"/>
</dbReference>
<evidence type="ECO:0000259" key="12">
    <source>
        <dbReference type="Pfam" id="PF00324"/>
    </source>
</evidence>
<keyword evidence="7" id="KW-0029">Amino-acid transport</keyword>
<evidence type="ECO:0000256" key="1">
    <source>
        <dbReference type="ARBA" id="ARBA00004429"/>
    </source>
</evidence>
<name>A0ABP7BRN8_9MICC</name>
<evidence type="ECO:0000313" key="14">
    <source>
        <dbReference type="Proteomes" id="UP001500752"/>
    </source>
</evidence>
<evidence type="ECO:0000256" key="8">
    <source>
        <dbReference type="ARBA" id="ARBA00022989"/>
    </source>
</evidence>
<dbReference type="InterPro" id="IPR004841">
    <property type="entry name" value="AA-permease/SLC12A_dom"/>
</dbReference>
<feature type="transmembrane region" description="Helical" evidence="11">
    <location>
        <begin position="230"/>
        <end position="251"/>
    </location>
</feature>
<dbReference type="PROSITE" id="PS00218">
    <property type="entry name" value="AMINO_ACID_PERMEASE_1"/>
    <property type="match status" value="1"/>
</dbReference>
<keyword evidence="6 11" id="KW-0812">Transmembrane</keyword>
<feature type="transmembrane region" description="Helical" evidence="11">
    <location>
        <begin position="187"/>
        <end position="210"/>
    </location>
</feature>
<feature type="compositionally biased region" description="Low complexity" evidence="10">
    <location>
        <begin position="16"/>
        <end position="25"/>
    </location>
</feature>
<evidence type="ECO:0000256" key="6">
    <source>
        <dbReference type="ARBA" id="ARBA00022692"/>
    </source>
</evidence>
<dbReference type="PIRSF" id="PIRSF006060">
    <property type="entry name" value="AA_transporter"/>
    <property type="match status" value="1"/>
</dbReference>
<feature type="transmembrane region" description="Helical" evidence="11">
    <location>
        <begin position="391"/>
        <end position="411"/>
    </location>
</feature>
<evidence type="ECO:0000256" key="3">
    <source>
        <dbReference type="ARBA" id="ARBA00022448"/>
    </source>
</evidence>
<keyword evidence="3" id="KW-0813">Transport</keyword>
<sequence>MACTHAVHPSPISRNTTGRTMTTHTASGRPPRREPHAPELERRLQPRHIRFIALGSAIGTGLFYGSAETIQTAGPAVLLAYLAAGCVVFIVMRALGEMAVRHPVAGSFARYADRYLSPRVAFLTGWTFVFEMIVVAIADMTAVGHYMGMWFPDTPGWLWMLAAMLLVGGLNLLRVSVFGELEFWFSLIKVVTIIAMIVGGLYLIVFGISIGGYEPGVHNLVDHGGFAPFGVWGIIMSLGIVVFSFGGIETLGMTAGEADAPAKAIPKAVNSVPVRVLIFYVLSIGVMLCLFPWDRIGSEGSPFVQVFAGLGLPAAEHLINAVVLTAALSAMNSIFYAAARTMFGLAEQGHAPASFTHVSRFGVPSWPVSVIAACLLAGLGLYFWIPDQLFLVVASIATFATVLTWTVILLSHHRMRRSMRASGERTAFPLPWWPVPTYIALAFMGAVVVILGFSASGRTALVVGAVWLVLLLIAYRLWVPAAGHERIELETRR</sequence>
<evidence type="ECO:0000256" key="4">
    <source>
        <dbReference type="ARBA" id="ARBA00022475"/>
    </source>
</evidence>
<feature type="transmembrane region" description="Helical" evidence="11">
    <location>
        <begin position="318"/>
        <end position="339"/>
    </location>
</feature>
<keyword evidence="5" id="KW-0997">Cell inner membrane</keyword>
<evidence type="ECO:0000256" key="2">
    <source>
        <dbReference type="ARBA" id="ARBA00008583"/>
    </source>
</evidence>
<feature type="transmembrane region" description="Helical" evidence="11">
    <location>
        <begin position="366"/>
        <end position="385"/>
    </location>
</feature>
<dbReference type="PANTHER" id="PTHR43495:SF4">
    <property type="entry name" value="AROMATIC AMINO ACID TRANSPORT PROTEIN AROP"/>
    <property type="match status" value="1"/>
</dbReference>
<dbReference type="InterPro" id="IPR004840">
    <property type="entry name" value="Amino_acid_permease_CS"/>
</dbReference>
<dbReference type="EMBL" id="BAABEO010000006">
    <property type="protein sequence ID" value="GAA3668190.1"/>
    <property type="molecule type" value="Genomic_DNA"/>
</dbReference>
<comment type="similarity">
    <text evidence="2">Belongs to the amino acid-polyamine-organocation (APC) superfamily. Amino acid transporter (AAT) (TC 2.A.3.1) family.</text>
</comment>
<feature type="region of interest" description="Disordered" evidence="10">
    <location>
        <begin position="1"/>
        <end position="38"/>
    </location>
</feature>
<evidence type="ECO:0000256" key="10">
    <source>
        <dbReference type="SAM" id="MobiDB-lite"/>
    </source>
</evidence>
<keyword evidence="9 11" id="KW-0472">Membrane</keyword>
<protein>
    <submittedName>
        <fullName evidence="13">Amino acid permease</fullName>
    </submittedName>
</protein>
<dbReference type="Pfam" id="PF00324">
    <property type="entry name" value="AA_permease"/>
    <property type="match status" value="1"/>
</dbReference>
<feature type="domain" description="Amino acid permease/ SLC12A" evidence="12">
    <location>
        <begin position="48"/>
        <end position="479"/>
    </location>
</feature>
<comment type="caution">
    <text evidence="13">The sequence shown here is derived from an EMBL/GenBank/DDBJ whole genome shotgun (WGS) entry which is preliminary data.</text>
</comment>
<evidence type="ECO:0000313" key="13">
    <source>
        <dbReference type="EMBL" id="GAA3668190.1"/>
    </source>
</evidence>
<proteinExistence type="inferred from homology"/>
<reference evidence="14" key="1">
    <citation type="journal article" date="2019" name="Int. J. Syst. Evol. Microbiol.">
        <title>The Global Catalogue of Microorganisms (GCM) 10K type strain sequencing project: providing services to taxonomists for standard genome sequencing and annotation.</title>
        <authorList>
            <consortium name="The Broad Institute Genomics Platform"/>
            <consortium name="The Broad Institute Genome Sequencing Center for Infectious Disease"/>
            <person name="Wu L."/>
            <person name="Ma J."/>
        </authorList>
    </citation>
    <scope>NUCLEOTIDE SEQUENCE [LARGE SCALE GENOMIC DNA]</scope>
    <source>
        <strain evidence="14">JCM 30742</strain>
    </source>
</reference>
<feature type="transmembrane region" description="Helical" evidence="11">
    <location>
        <begin position="157"/>
        <end position="175"/>
    </location>
</feature>
<feature type="transmembrane region" description="Helical" evidence="11">
    <location>
        <begin position="432"/>
        <end position="453"/>
    </location>
</feature>
<evidence type="ECO:0000256" key="11">
    <source>
        <dbReference type="SAM" id="Phobius"/>
    </source>
</evidence>
<feature type="transmembrane region" description="Helical" evidence="11">
    <location>
        <begin position="116"/>
        <end position="137"/>
    </location>
</feature>
<evidence type="ECO:0000256" key="7">
    <source>
        <dbReference type="ARBA" id="ARBA00022970"/>
    </source>
</evidence>
<organism evidence="13 14">
    <name type="scientific">Arthrobacter ginkgonis</name>
    <dbReference type="NCBI Taxonomy" id="1630594"/>
    <lineage>
        <taxon>Bacteria</taxon>
        <taxon>Bacillati</taxon>
        <taxon>Actinomycetota</taxon>
        <taxon>Actinomycetes</taxon>
        <taxon>Micrococcales</taxon>
        <taxon>Micrococcaceae</taxon>
        <taxon>Arthrobacter</taxon>
    </lineage>
</organism>
<keyword evidence="8 11" id="KW-1133">Transmembrane helix</keyword>